<organism evidence="1 2">
    <name type="scientific">Parasitella parasitica</name>
    <dbReference type="NCBI Taxonomy" id="35722"/>
    <lineage>
        <taxon>Eukaryota</taxon>
        <taxon>Fungi</taxon>
        <taxon>Fungi incertae sedis</taxon>
        <taxon>Mucoromycota</taxon>
        <taxon>Mucoromycotina</taxon>
        <taxon>Mucoromycetes</taxon>
        <taxon>Mucorales</taxon>
        <taxon>Mucorineae</taxon>
        <taxon>Mucoraceae</taxon>
        <taxon>Parasitella</taxon>
    </lineage>
</organism>
<dbReference type="Proteomes" id="UP000054107">
    <property type="component" value="Unassembled WGS sequence"/>
</dbReference>
<reference evidence="1 2" key="1">
    <citation type="submission" date="2014-09" db="EMBL/GenBank/DDBJ databases">
        <authorList>
            <person name="Ellenberger Sabrina"/>
        </authorList>
    </citation>
    <scope>NUCLEOTIDE SEQUENCE [LARGE SCALE GENOMIC DNA]</scope>
    <source>
        <strain evidence="1 2">CBS 412.66</strain>
    </source>
</reference>
<proteinExistence type="predicted"/>
<evidence type="ECO:0000313" key="2">
    <source>
        <dbReference type="Proteomes" id="UP000054107"/>
    </source>
</evidence>
<evidence type="ECO:0000313" key="1">
    <source>
        <dbReference type="EMBL" id="CEP13540.1"/>
    </source>
</evidence>
<dbReference type="OrthoDB" id="2288491at2759"/>
<dbReference type="EMBL" id="LN729858">
    <property type="protein sequence ID" value="CEP13540.1"/>
    <property type="molecule type" value="Genomic_DNA"/>
</dbReference>
<name>A0A0B7NDX6_9FUNG</name>
<keyword evidence="2" id="KW-1185">Reference proteome</keyword>
<protein>
    <recommendedName>
        <fullName evidence="3">Endonuclease/exonuclease/phosphatase domain-containing protein</fullName>
    </recommendedName>
</protein>
<gene>
    <name evidence="1" type="primary">PARPA_07624.1 scaffold 28606</name>
</gene>
<dbReference type="AlphaFoldDB" id="A0A0B7NDX6"/>
<evidence type="ECO:0008006" key="3">
    <source>
        <dbReference type="Google" id="ProtNLM"/>
    </source>
</evidence>
<sequence length="324" mass="36825">MSIYGPATRSDRYDFNDQLLQHPLFQTLFTNISIADGMHNNYLATFPNAPSIVLGDFNYNFRHYCPLPTVASTDFRSDYLVHSVHSEWTDHTLLFTQLKFANADLAGLCRQDASDQVKAVTRQVAESCIRRQTGWRRRLPSRLQGKRNKQKTNNLHLYKSSQMRNDRLPKIEAVTGHLQQELTDIQALGSCIKWREQGDILAPGFLKRLATQRVQQRAIPTLLHLISTTSWETTSDKHEAAVAFYDRLYTADAVDTDAIRYFTNQIPATDRIPDSYHQTLCELFTLDDLVDTATRAPKQSSSGIDSLPYTIIHLLLIHAATAGQ</sequence>
<accession>A0A0B7NDX6</accession>